<name>A0AA88UNT6_9ASTE</name>
<feature type="domain" description="YDG" evidence="12">
    <location>
        <begin position="452"/>
        <end position="588"/>
    </location>
</feature>
<evidence type="ECO:0000313" key="13">
    <source>
        <dbReference type="EMBL" id="KAK2988921.1"/>
    </source>
</evidence>
<evidence type="ECO:0000256" key="3">
    <source>
        <dbReference type="ARBA" id="ARBA00022603"/>
    </source>
</evidence>
<dbReference type="AlphaFoldDB" id="A0AA88UNT6"/>
<evidence type="ECO:0000256" key="8">
    <source>
        <dbReference type="PROSITE-ProRule" id="PRU00358"/>
    </source>
</evidence>
<dbReference type="InterPro" id="IPR007728">
    <property type="entry name" value="Pre-SET_dom"/>
</dbReference>
<evidence type="ECO:0000259" key="12">
    <source>
        <dbReference type="PROSITE" id="PS51015"/>
    </source>
</evidence>
<dbReference type="Pfam" id="PF00856">
    <property type="entry name" value="SET"/>
    <property type="match status" value="1"/>
</dbReference>
<accession>A0AA88UNT6</accession>
<evidence type="ECO:0000259" key="10">
    <source>
        <dbReference type="PROSITE" id="PS50867"/>
    </source>
</evidence>
<dbReference type="GO" id="GO:0032259">
    <property type="term" value="P:methylation"/>
    <property type="evidence" value="ECO:0007669"/>
    <property type="project" value="UniProtKB-KW"/>
</dbReference>
<keyword evidence="5" id="KW-0949">S-adenosyl-L-methionine</keyword>
<dbReference type="Pfam" id="PF02182">
    <property type="entry name" value="SAD_SRA"/>
    <property type="match status" value="1"/>
</dbReference>
<evidence type="ECO:0000256" key="5">
    <source>
        <dbReference type="ARBA" id="ARBA00022691"/>
    </source>
</evidence>
<proteinExistence type="predicted"/>
<dbReference type="InterPro" id="IPR036987">
    <property type="entry name" value="SRA-YDG_sf"/>
</dbReference>
<evidence type="ECO:0000256" key="2">
    <source>
        <dbReference type="ARBA" id="ARBA00022454"/>
    </source>
</evidence>
<comment type="caution">
    <text evidence="13">The sequence shown here is derived from an EMBL/GenBank/DDBJ whole genome shotgun (WGS) entry which is preliminary data.</text>
</comment>
<protein>
    <submittedName>
        <fullName evidence="13">Uncharacterized protein</fullName>
    </submittedName>
</protein>
<evidence type="ECO:0000256" key="1">
    <source>
        <dbReference type="ARBA" id="ARBA00004286"/>
    </source>
</evidence>
<evidence type="ECO:0000256" key="6">
    <source>
        <dbReference type="ARBA" id="ARBA00022853"/>
    </source>
</evidence>
<dbReference type="GO" id="GO:0003690">
    <property type="term" value="F:double-stranded DNA binding"/>
    <property type="evidence" value="ECO:0007669"/>
    <property type="project" value="TreeGrafter"/>
</dbReference>
<keyword evidence="7 8" id="KW-0539">Nucleus</keyword>
<dbReference type="PROSITE" id="PS51015">
    <property type="entry name" value="YDG"/>
    <property type="match status" value="1"/>
</dbReference>
<dbReference type="PANTHER" id="PTHR45660">
    <property type="entry name" value="HISTONE-LYSINE N-METHYLTRANSFERASE SETMAR"/>
    <property type="match status" value="1"/>
</dbReference>
<dbReference type="SMART" id="SM00466">
    <property type="entry name" value="SRA"/>
    <property type="match status" value="1"/>
</dbReference>
<keyword evidence="6" id="KW-0156">Chromatin regulator</keyword>
<dbReference type="SUPFAM" id="SSF82199">
    <property type="entry name" value="SET domain"/>
    <property type="match status" value="1"/>
</dbReference>
<dbReference type="PROSITE" id="PS50280">
    <property type="entry name" value="SET"/>
    <property type="match status" value="1"/>
</dbReference>
<keyword evidence="4" id="KW-0808">Transferase</keyword>
<dbReference type="InterPro" id="IPR003616">
    <property type="entry name" value="Post-SET_dom"/>
</dbReference>
<dbReference type="InterPro" id="IPR003105">
    <property type="entry name" value="SRA_YDG"/>
</dbReference>
<dbReference type="PROSITE" id="PS51575">
    <property type="entry name" value="SAM_MT43_SUVAR39_2"/>
    <property type="match status" value="1"/>
</dbReference>
<evidence type="ECO:0000256" key="7">
    <source>
        <dbReference type="ARBA" id="ARBA00023242"/>
    </source>
</evidence>
<dbReference type="InterPro" id="IPR051357">
    <property type="entry name" value="H3K9_HMTase_SUVAR3-9"/>
</dbReference>
<keyword evidence="2" id="KW-0158">Chromosome</keyword>
<dbReference type="Gene3D" id="2.30.280.10">
    <property type="entry name" value="SRA-YDG"/>
    <property type="match status" value="1"/>
</dbReference>
<dbReference type="PROSITE" id="PS50867">
    <property type="entry name" value="PRE_SET"/>
    <property type="match status" value="1"/>
</dbReference>
<dbReference type="Gene3D" id="2.170.270.10">
    <property type="entry name" value="SET domain"/>
    <property type="match status" value="1"/>
</dbReference>
<evidence type="ECO:0000259" key="9">
    <source>
        <dbReference type="PROSITE" id="PS50280"/>
    </source>
</evidence>
<comment type="subcellular location">
    <subcellularLocation>
        <location evidence="1">Chromosome</location>
    </subcellularLocation>
    <subcellularLocation>
        <location evidence="8">Nucleus</location>
    </subcellularLocation>
</comment>
<evidence type="ECO:0000256" key="4">
    <source>
        <dbReference type="ARBA" id="ARBA00022679"/>
    </source>
</evidence>
<dbReference type="GO" id="GO:0005694">
    <property type="term" value="C:chromosome"/>
    <property type="evidence" value="ECO:0007669"/>
    <property type="project" value="UniProtKB-SubCell"/>
</dbReference>
<dbReference type="SMART" id="SM00317">
    <property type="entry name" value="SET"/>
    <property type="match status" value="1"/>
</dbReference>
<dbReference type="GO" id="GO:0005634">
    <property type="term" value="C:nucleus"/>
    <property type="evidence" value="ECO:0007669"/>
    <property type="project" value="UniProtKB-SubCell"/>
</dbReference>
<gene>
    <name evidence="13" type="ORF">RJ640_026189</name>
</gene>
<evidence type="ECO:0000259" key="11">
    <source>
        <dbReference type="PROSITE" id="PS50868"/>
    </source>
</evidence>
<dbReference type="Pfam" id="PF05033">
    <property type="entry name" value="Pre-SET"/>
    <property type="match status" value="1"/>
</dbReference>
<evidence type="ECO:0000313" key="14">
    <source>
        <dbReference type="Proteomes" id="UP001187471"/>
    </source>
</evidence>
<keyword evidence="14" id="KW-1185">Reference proteome</keyword>
<keyword evidence="3" id="KW-0489">Methyltransferase</keyword>
<feature type="domain" description="Pre-SET" evidence="10">
    <location>
        <begin position="659"/>
        <end position="719"/>
    </location>
</feature>
<feature type="domain" description="Post-SET" evidence="11">
    <location>
        <begin position="866"/>
        <end position="882"/>
    </location>
</feature>
<dbReference type="SMART" id="SM00468">
    <property type="entry name" value="PreSET"/>
    <property type="match status" value="1"/>
</dbReference>
<dbReference type="InterPro" id="IPR025794">
    <property type="entry name" value="H3-K9-MeTrfase_plant"/>
</dbReference>
<reference evidence="13" key="1">
    <citation type="submission" date="2022-12" db="EMBL/GenBank/DDBJ databases">
        <title>Draft genome assemblies for two species of Escallonia (Escalloniales).</title>
        <authorList>
            <person name="Chanderbali A."/>
            <person name="Dervinis C."/>
            <person name="Anghel I."/>
            <person name="Soltis D."/>
            <person name="Soltis P."/>
            <person name="Zapata F."/>
        </authorList>
    </citation>
    <scope>NUCLEOTIDE SEQUENCE</scope>
    <source>
        <strain evidence="13">UCBG92.1500</strain>
        <tissue evidence="13">Leaf</tissue>
    </source>
</reference>
<organism evidence="13 14">
    <name type="scientific">Escallonia rubra</name>
    <dbReference type="NCBI Taxonomy" id="112253"/>
    <lineage>
        <taxon>Eukaryota</taxon>
        <taxon>Viridiplantae</taxon>
        <taxon>Streptophyta</taxon>
        <taxon>Embryophyta</taxon>
        <taxon>Tracheophyta</taxon>
        <taxon>Spermatophyta</taxon>
        <taxon>Magnoliopsida</taxon>
        <taxon>eudicotyledons</taxon>
        <taxon>Gunneridae</taxon>
        <taxon>Pentapetalae</taxon>
        <taxon>asterids</taxon>
        <taxon>campanulids</taxon>
        <taxon>Escalloniales</taxon>
        <taxon>Escalloniaceae</taxon>
        <taxon>Escallonia</taxon>
    </lineage>
</organism>
<dbReference type="PANTHER" id="PTHR45660:SF46">
    <property type="entry name" value="HISTONE-LYSINE N-METHYLTRANSFERASE, H3 LYSINE-9 SPECIFIC SUVH6"/>
    <property type="match status" value="1"/>
</dbReference>
<sequence>MRFESPANEEEGKPSVLLLESAKPLVAHGKVLNDVEIGSLTEVGKAELQQVSSNGSKTDAIYLLGSPESSSLPRSYATKYALPKMHKGVNAFRNYPPGCGRQTIVSSYNLEVVGNKNAGVEDRPLEGDLRNASLSLKRSIMCPLGGQLEEKNLQEIASELHEKSYALGGGVEAKYLQENGCKLQVQSTNVLGDVTCKLVQGALPSESEGKEEEDREKISVMSSLGRDFLQSYLKCSSSINKDARGKRDSGDVALDESDLMIRSNEQGEWATLGMEADNKLTGTTLGSGKHDYIEAKESKNIKLDEVAGLDHNFTKDKAVSTGVEADNDYMGPAICSREHDSIGAKESNNSKLDESAGLDHHSIKEKAIITEVEAANHVKHDFSTAARASNDLSRDKVIEALKLFKELYNKLLMEHKAKSKGEGKVGKHIHVEAAMTLKRQHKWVNANEPILGAVPGVNVGDKFEFRVELVMIGLHCQHMAGIDYINKDGKRFATSVVASGRYANGTESSDVLIYSGQGGNPNTASKQPEDQKLERGNLALKNSMDERIPVRVIRKKMGYVYDGLYVVSNYWTATGPYGKLVFMFQLNKILGQLELAPSLASSSIKSKVRSERCVVDDISQGREKMHIRAMNAIDDEKPPPFNYITSMIYPKFDDLITPSGCNCIKGCSDSKPCFCLIKNGGEVPFNKNGAILEQKTMVYECGPSCKCPPSCKNRVSQHGVRYQLEIFKTESRGWGVRSRKPIPSGSFICEYAGELLDDKEAEERTGYDEYLFDIGKDNGSDTQDGDKLVDDDGFAIDAARFGNIGRFVNHSCSPNLYAQDVLYDHADKRMPHVMLFAAEDIPPLQELTYDYNYTMGQVLDANGDIKKKNCYCGASDCTGRMY</sequence>
<dbReference type="Proteomes" id="UP001187471">
    <property type="component" value="Unassembled WGS sequence"/>
</dbReference>
<feature type="domain" description="SET" evidence="9">
    <location>
        <begin position="722"/>
        <end position="852"/>
    </location>
</feature>
<dbReference type="GO" id="GO:0008270">
    <property type="term" value="F:zinc ion binding"/>
    <property type="evidence" value="ECO:0007669"/>
    <property type="project" value="InterPro"/>
</dbReference>
<dbReference type="PROSITE" id="PS50868">
    <property type="entry name" value="POST_SET"/>
    <property type="match status" value="1"/>
</dbReference>
<dbReference type="InterPro" id="IPR046341">
    <property type="entry name" value="SET_dom_sf"/>
</dbReference>
<dbReference type="SUPFAM" id="SSF88697">
    <property type="entry name" value="PUA domain-like"/>
    <property type="match status" value="1"/>
</dbReference>
<dbReference type="InterPro" id="IPR001214">
    <property type="entry name" value="SET_dom"/>
</dbReference>
<dbReference type="InterPro" id="IPR015947">
    <property type="entry name" value="PUA-like_sf"/>
</dbReference>
<dbReference type="GO" id="GO:0042054">
    <property type="term" value="F:histone methyltransferase activity"/>
    <property type="evidence" value="ECO:0007669"/>
    <property type="project" value="InterPro"/>
</dbReference>
<dbReference type="EMBL" id="JAVXUO010000799">
    <property type="protein sequence ID" value="KAK2988921.1"/>
    <property type="molecule type" value="Genomic_DNA"/>
</dbReference>